<name>A0A1Y6BFX8_9NEIS</name>
<dbReference type="Pfam" id="PF00353">
    <property type="entry name" value="HemolysinCabind"/>
    <property type="match status" value="2"/>
</dbReference>
<keyword evidence="4" id="KW-1185">Reference proteome</keyword>
<evidence type="ECO:0000256" key="1">
    <source>
        <dbReference type="ARBA" id="ARBA00022837"/>
    </source>
</evidence>
<dbReference type="InterPro" id="IPR011049">
    <property type="entry name" value="Serralysin-like_metalloprot_C"/>
</dbReference>
<gene>
    <name evidence="3" type="ORF">SAMN02745746_00720</name>
</gene>
<proteinExistence type="predicted"/>
<dbReference type="Gene3D" id="2.150.10.10">
    <property type="entry name" value="Serralysin-like metalloprotease, C-terminal"/>
    <property type="match status" value="2"/>
</dbReference>
<protein>
    <submittedName>
        <fullName evidence="3">Hemolysin-type calcium-binding repeat-containing protein</fullName>
    </submittedName>
</protein>
<sequence>GNGLDNHLDGGMGNDTLNGGAGVDTLIGGEGNDNYFVDNAGDMVVELADAGIDTVTSTTDYTLGENLEHLLLKGSALLGAGNELNNHLTGNSLDNTLAGGAGSDVLVGDAGNDRYYFSRGDGADLLSEKEGEDQLFLGGGISYEQLWFKRRSSDLEVSVIGSTDKITVKNWYKDGFYQVEQFHTSDGKTLLSSQVQSLVDAMASFSPPAAGQLTLPEDYQSQLQPVLAANWK</sequence>
<dbReference type="InterPro" id="IPR001343">
    <property type="entry name" value="Hemolysn_Ca-bd"/>
</dbReference>
<evidence type="ECO:0000313" key="4">
    <source>
        <dbReference type="Proteomes" id="UP000192920"/>
    </source>
</evidence>
<dbReference type="Proteomes" id="UP000192920">
    <property type="component" value="Unassembled WGS sequence"/>
</dbReference>
<dbReference type="InterPro" id="IPR018511">
    <property type="entry name" value="Hemolysin-typ_Ca-bd_CS"/>
</dbReference>
<dbReference type="EMBL" id="FXAG01000003">
    <property type="protein sequence ID" value="SMF01446.1"/>
    <property type="molecule type" value="Genomic_DNA"/>
</dbReference>
<reference evidence="4" key="1">
    <citation type="submission" date="2017-04" db="EMBL/GenBank/DDBJ databases">
        <authorList>
            <person name="Varghese N."/>
            <person name="Submissions S."/>
        </authorList>
    </citation>
    <scope>NUCLEOTIDE SEQUENCE [LARGE SCALE GENOMIC DNA]</scope>
    <source>
        <strain evidence="4">DSM 22618</strain>
    </source>
</reference>
<dbReference type="GO" id="GO:0005509">
    <property type="term" value="F:calcium ion binding"/>
    <property type="evidence" value="ECO:0007669"/>
    <property type="project" value="InterPro"/>
</dbReference>
<feature type="non-terminal residue" evidence="3">
    <location>
        <position position="1"/>
    </location>
</feature>
<dbReference type="STRING" id="1123014.SAMN02745746_00720"/>
<dbReference type="PROSITE" id="PS00330">
    <property type="entry name" value="HEMOLYSIN_CALCIUM"/>
    <property type="match status" value="1"/>
</dbReference>
<dbReference type="PRINTS" id="PR00313">
    <property type="entry name" value="CABNDNGRPT"/>
</dbReference>
<accession>A0A1Y6BFX8</accession>
<feature type="domain" description="Haemolysin-type calcium binding-related" evidence="2">
    <location>
        <begin position="154"/>
        <end position="190"/>
    </location>
</feature>
<dbReference type="AlphaFoldDB" id="A0A1Y6BFX8"/>
<dbReference type="InterPro" id="IPR010566">
    <property type="entry name" value="Haemolys_ca-bd"/>
</dbReference>
<dbReference type="Pfam" id="PF06594">
    <property type="entry name" value="HCBP_related"/>
    <property type="match status" value="1"/>
</dbReference>
<keyword evidence="1" id="KW-0106">Calcium</keyword>
<organism evidence="3 4">
    <name type="scientific">Pseudogulbenkiania subflava DSM 22618</name>
    <dbReference type="NCBI Taxonomy" id="1123014"/>
    <lineage>
        <taxon>Bacteria</taxon>
        <taxon>Pseudomonadati</taxon>
        <taxon>Pseudomonadota</taxon>
        <taxon>Betaproteobacteria</taxon>
        <taxon>Neisseriales</taxon>
        <taxon>Chromobacteriaceae</taxon>
        <taxon>Pseudogulbenkiania</taxon>
    </lineage>
</organism>
<evidence type="ECO:0000313" key="3">
    <source>
        <dbReference type="EMBL" id="SMF01446.1"/>
    </source>
</evidence>
<evidence type="ECO:0000259" key="2">
    <source>
        <dbReference type="Pfam" id="PF06594"/>
    </source>
</evidence>
<dbReference type="RefSeq" id="WP_200810868.1">
    <property type="nucleotide sequence ID" value="NZ_FXAG01000003.1"/>
</dbReference>
<dbReference type="SUPFAM" id="SSF51120">
    <property type="entry name" value="beta-Roll"/>
    <property type="match status" value="2"/>
</dbReference>